<dbReference type="GO" id="GO:0008194">
    <property type="term" value="F:UDP-glycosyltransferase activity"/>
    <property type="evidence" value="ECO:0007669"/>
    <property type="project" value="TreeGrafter"/>
</dbReference>
<dbReference type="SUPFAM" id="SSF53756">
    <property type="entry name" value="UDP-Glycosyltransferase/glycogen phosphorylase"/>
    <property type="match status" value="1"/>
</dbReference>
<dbReference type="EMBL" id="PKSL01000407">
    <property type="protein sequence ID" value="POV94562.1"/>
    <property type="molecule type" value="Genomic_DNA"/>
</dbReference>
<evidence type="ECO:0000256" key="1">
    <source>
        <dbReference type="SAM" id="MobiDB-lite"/>
    </source>
</evidence>
<dbReference type="Gene3D" id="3.40.50.2000">
    <property type="entry name" value="Glycogen Phosphorylase B"/>
    <property type="match status" value="1"/>
</dbReference>
<evidence type="ECO:0000313" key="2">
    <source>
        <dbReference type="EMBL" id="POV94562.1"/>
    </source>
</evidence>
<name>A0A2S4UBB5_9BASI</name>
<accession>A0A2S4UBB5</accession>
<reference evidence="2" key="1">
    <citation type="submission" date="2017-12" db="EMBL/GenBank/DDBJ databases">
        <title>Gene loss provides genomic basis for host adaptation in cereal stripe rust fungi.</title>
        <authorList>
            <person name="Xia C."/>
        </authorList>
    </citation>
    <scope>NUCLEOTIDE SEQUENCE [LARGE SCALE GENOMIC DNA]</scope>
    <source>
        <strain evidence="2">93-210</strain>
    </source>
</reference>
<proteinExistence type="predicted"/>
<comment type="caution">
    <text evidence="2">The sequence shown here is derived from an EMBL/GenBank/DDBJ whole genome shotgun (WGS) entry which is preliminary data.</text>
</comment>
<sequence>MLFESIQWIIRTKDIHRMLWYVSIGCFRAKASDGYVPKFKTRPVVSLIALTWVLIRDKVNAWREGPLELKRTTLAELELSKVPFLYNSSPSVAPKPNDWGHMIHVKRYWFAKQDKQKAKLAKELPERITKAKAEGKKIVYIGFGSIIVLDPQRMTDAVIGAVDESKVFAITSGGWTPGAAAGVAKGATEGAAEVVTDVSGKEAGYLPRGKWSTGQRKTRAGAETGQKLA</sequence>
<keyword evidence="3" id="KW-1185">Reference proteome</keyword>
<gene>
    <name evidence="2" type="ORF">PSTT_16784</name>
</gene>
<dbReference type="VEuPathDB" id="FungiDB:PSTT_16784"/>
<dbReference type="Proteomes" id="UP000239156">
    <property type="component" value="Unassembled WGS sequence"/>
</dbReference>
<dbReference type="InterPro" id="IPR050426">
    <property type="entry name" value="Glycosyltransferase_28"/>
</dbReference>
<dbReference type="PANTHER" id="PTHR48050:SF25">
    <property type="entry name" value="STEROL 3-BETA-GLUCOSYLTRANSFERASE"/>
    <property type="match status" value="1"/>
</dbReference>
<dbReference type="PANTHER" id="PTHR48050">
    <property type="entry name" value="STEROL 3-BETA-GLUCOSYLTRANSFERASE"/>
    <property type="match status" value="1"/>
</dbReference>
<dbReference type="AlphaFoldDB" id="A0A2S4UBB5"/>
<protein>
    <submittedName>
        <fullName evidence="2">Uncharacterized protein</fullName>
    </submittedName>
</protein>
<organism evidence="2 3">
    <name type="scientific">Puccinia striiformis</name>
    <dbReference type="NCBI Taxonomy" id="27350"/>
    <lineage>
        <taxon>Eukaryota</taxon>
        <taxon>Fungi</taxon>
        <taxon>Dikarya</taxon>
        <taxon>Basidiomycota</taxon>
        <taxon>Pucciniomycotina</taxon>
        <taxon>Pucciniomycetes</taxon>
        <taxon>Pucciniales</taxon>
        <taxon>Pucciniaceae</taxon>
        <taxon>Puccinia</taxon>
    </lineage>
</organism>
<evidence type="ECO:0000313" key="3">
    <source>
        <dbReference type="Proteomes" id="UP000239156"/>
    </source>
</evidence>
<dbReference type="GO" id="GO:0016125">
    <property type="term" value="P:sterol metabolic process"/>
    <property type="evidence" value="ECO:0007669"/>
    <property type="project" value="TreeGrafter"/>
</dbReference>
<feature type="region of interest" description="Disordered" evidence="1">
    <location>
        <begin position="204"/>
        <end position="229"/>
    </location>
</feature>
<dbReference type="VEuPathDB" id="FungiDB:PSHT_00276"/>